<keyword evidence="6 7" id="KW-0472">Membrane</keyword>
<accession>A0ABV9NKZ0</accession>
<feature type="transmembrane region" description="Helical" evidence="7">
    <location>
        <begin position="6"/>
        <end position="25"/>
    </location>
</feature>
<comment type="caution">
    <text evidence="8">The sequence shown here is derived from an EMBL/GenBank/DDBJ whole genome shotgun (WGS) entry which is preliminary data.</text>
</comment>
<dbReference type="InterPro" id="IPR039428">
    <property type="entry name" value="NUOK/Mnh_C1-like"/>
</dbReference>
<keyword evidence="8" id="KW-0560">Oxidoreductase</keyword>
<reference evidence="9" key="1">
    <citation type="journal article" date="2019" name="Int. J. Syst. Evol. Microbiol.">
        <title>The Global Catalogue of Microorganisms (GCM) 10K type strain sequencing project: providing services to taxonomists for standard genome sequencing and annotation.</title>
        <authorList>
            <consortium name="The Broad Institute Genomics Platform"/>
            <consortium name="The Broad Institute Genome Sequencing Center for Infectious Disease"/>
            <person name="Wu L."/>
            <person name="Ma J."/>
        </authorList>
    </citation>
    <scope>NUCLEOTIDE SEQUENCE [LARGE SCALE GENOMIC DNA]</scope>
    <source>
        <strain evidence="9">CGMCC 1.13574</strain>
    </source>
</reference>
<dbReference type="PANTHER" id="PTHR34583:SF2">
    <property type="entry name" value="ANTIPORTER SUBUNIT MNHC2-RELATED"/>
    <property type="match status" value="1"/>
</dbReference>
<keyword evidence="3" id="KW-1003">Cell membrane</keyword>
<dbReference type="EMBL" id="JBHSGG010000031">
    <property type="protein sequence ID" value="MFC4728721.1"/>
    <property type="molecule type" value="Genomic_DNA"/>
</dbReference>
<evidence type="ECO:0000313" key="8">
    <source>
        <dbReference type="EMBL" id="MFC4728721.1"/>
    </source>
</evidence>
<dbReference type="PANTHER" id="PTHR34583">
    <property type="entry name" value="ANTIPORTER SUBUNIT MNHC2-RELATED"/>
    <property type="match status" value="1"/>
</dbReference>
<evidence type="ECO:0000313" key="9">
    <source>
        <dbReference type="Proteomes" id="UP001595892"/>
    </source>
</evidence>
<feature type="transmembrane region" description="Helical" evidence="7">
    <location>
        <begin position="32"/>
        <end position="51"/>
    </location>
</feature>
<dbReference type="Proteomes" id="UP001595892">
    <property type="component" value="Unassembled WGS sequence"/>
</dbReference>
<feature type="transmembrane region" description="Helical" evidence="7">
    <location>
        <begin position="63"/>
        <end position="83"/>
    </location>
</feature>
<evidence type="ECO:0000256" key="3">
    <source>
        <dbReference type="ARBA" id="ARBA00022475"/>
    </source>
</evidence>
<evidence type="ECO:0000256" key="5">
    <source>
        <dbReference type="ARBA" id="ARBA00022989"/>
    </source>
</evidence>
<keyword evidence="4 7" id="KW-0812">Transmembrane</keyword>
<dbReference type="RefSeq" id="WP_377004762.1">
    <property type="nucleotide sequence ID" value="NZ_JBHSGG010000031.1"/>
</dbReference>
<proteinExistence type="inferred from homology"/>
<dbReference type="Pfam" id="PF00420">
    <property type="entry name" value="Oxidored_q2"/>
    <property type="match status" value="1"/>
</dbReference>
<evidence type="ECO:0000256" key="6">
    <source>
        <dbReference type="ARBA" id="ARBA00023136"/>
    </source>
</evidence>
<protein>
    <submittedName>
        <fullName evidence="8">NADH-quinone oxidoreductase subunit K</fullName>
        <ecNumber evidence="8">1.6.5.9</ecNumber>
    </submittedName>
</protein>
<name>A0ABV9NKZ0_9GAMM</name>
<evidence type="ECO:0000256" key="2">
    <source>
        <dbReference type="ARBA" id="ARBA00010388"/>
    </source>
</evidence>
<sequence>MSQATLYVLAAAAIIGAGVHGLLTAAHLMRKLLCLNLLGGGVFLLLVALAGRSGEAPDPVPQALVLTGIVVAVSMTAFALGLLDRLARVAGDTRLDVDDDDD</sequence>
<evidence type="ECO:0000256" key="4">
    <source>
        <dbReference type="ARBA" id="ARBA00022692"/>
    </source>
</evidence>
<evidence type="ECO:0000256" key="7">
    <source>
        <dbReference type="SAM" id="Phobius"/>
    </source>
</evidence>
<dbReference type="GO" id="GO:0050136">
    <property type="term" value="F:NADH dehydrogenase (quinone) (non-electrogenic) activity"/>
    <property type="evidence" value="ECO:0007669"/>
    <property type="project" value="UniProtKB-EC"/>
</dbReference>
<gene>
    <name evidence="8" type="ORF">ACFO3Q_11120</name>
</gene>
<evidence type="ECO:0000256" key="1">
    <source>
        <dbReference type="ARBA" id="ARBA00004651"/>
    </source>
</evidence>
<organism evidence="8 9">
    <name type="scientific">Coralloluteibacterium thermophilum</name>
    <dbReference type="NCBI Taxonomy" id="2707049"/>
    <lineage>
        <taxon>Bacteria</taxon>
        <taxon>Pseudomonadati</taxon>
        <taxon>Pseudomonadota</taxon>
        <taxon>Gammaproteobacteria</taxon>
        <taxon>Lysobacterales</taxon>
        <taxon>Lysobacteraceae</taxon>
        <taxon>Coralloluteibacterium</taxon>
    </lineage>
</organism>
<comment type="subcellular location">
    <subcellularLocation>
        <location evidence="1">Cell membrane</location>
        <topology evidence="1">Multi-pass membrane protein</topology>
    </subcellularLocation>
</comment>
<keyword evidence="9" id="KW-1185">Reference proteome</keyword>
<dbReference type="InterPro" id="IPR050601">
    <property type="entry name" value="CPA3_antiporter_subunitC"/>
</dbReference>
<comment type="similarity">
    <text evidence="2">Belongs to the CPA3 antiporters (TC 2.A.63) subunit C family.</text>
</comment>
<dbReference type="EC" id="1.6.5.9" evidence="8"/>
<keyword evidence="5 7" id="KW-1133">Transmembrane helix</keyword>
<dbReference type="Gene3D" id="1.10.287.3510">
    <property type="match status" value="1"/>
</dbReference>